<proteinExistence type="predicted"/>
<dbReference type="SMART" id="SM01065">
    <property type="entry name" value="CBM_2"/>
    <property type="match status" value="1"/>
</dbReference>
<dbReference type="Proteomes" id="UP001341281">
    <property type="component" value="Chromosome 04"/>
</dbReference>
<dbReference type="SUPFAM" id="SSF49452">
    <property type="entry name" value="Starch-binding domain-like"/>
    <property type="match status" value="1"/>
</dbReference>
<evidence type="ECO:0000259" key="2">
    <source>
        <dbReference type="PROSITE" id="PS51166"/>
    </source>
</evidence>
<dbReference type="PANTHER" id="PTHR15048">
    <property type="entry name" value="STARCH-BINDING DOMAIN-CONTAINING PROTEIN 1"/>
    <property type="match status" value="1"/>
</dbReference>
<gene>
    <name evidence="3" type="ORF">U9M48_017094</name>
</gene>
<keyword evidence="4" id="KW-1185">Reference proteome</keyword>
<evidence type="ECO:0000313" key="4">
    <source>
        <dbReference type="Proteomes" id="UP001341281"/>
    </source>
</evidence>
<evidence type="ECO:0000256" key="1">
    <source>
        <dbReference type="SAM" id="MobiDB-lite"/>
    </source>
</evidence>
<feature type="domain" description="CBM20" evidence="2">
    <location>
        <begin position="104"/>
        <end position="206"/>
    </location>
</feature>
<dbReference type="AlphaFoldDB" id="A0AAQ3WNH6"/>
<dbReference type="Pfam" id="PF00686">
    <property type="entry name" value="CBM_20"/>
    <property type="match status" value="1"/>
</dbReference>
<evidence type="ECO:0000313" key="3">
    <source>
        <dbReference type="EMBL" id="WVZ68113.1"/>
    </source>
</evidence>
<sequence length="386" mass="41515">MRPASSRPVEAAAVARRAGMLARARPGSSAARARAWEHGVSVGSAPSAARRRLLVASLGVGEPVPAQSSLGEEAVALEVDEVHEDDVNYYTVSAEHLPPADSDVPEAKTVRVKFVLKKQCAFGQQFLVVGDDAALGLWDPAKAIPLNWSEEHVWTAKTDLPANKLIEFKFLLRDASGNVRWQHGDNRTLQTLETPNTMVVHEDWDHAMKQRVSEEDELSVVGEDLMFSEDVAGSNSENKLSVMGEDVMFSDDVAGSNPDDVGGEDVMFSDDVAGSNGAVVGADNPQTDENLDTDKLAAVADADAPDAPLRGETIVPNGANQPQLMVDKGQTIPSGSNDDDDTVLRQEHDLLANRPPIILENDLAWAGKAMQQLLRILGFQIGTTRT</sequence>
<dbReference type="GO" id="GO:0016020">
    <property type="term" value="C:membrane"/>
    <property type="evidence" value="ECO:0007669"/>
    <property type="project" value="TreeGrafter"/>
</dbReference>
<dbReference type="GO" id="GO:2001070">
    <property type="term" value="F:starch binding"/>
    <property type="evidence" value="ECO:0007669"/>
    <property type="project" value="InterPro"/>
</dbReference>
<protein>
    <recommendedName>
        <fullName evidence="2">CBM20 domain-containing protein</fullName>
    </recommendedName>
</protein>
<dbReference type="InterPro" id="IPR002044">
    <property type="entry name" value="CBM20"/>
</dbReference>
<dbReference type="InterPro" id="IPR013783">
    <property type="entry name" value="Ig-like_fold"/>
</dbReference>
<accession>A0AAQ3WNH6</accession>
<dbReference type="PANTHER" id="PTHR15048:SF0">
    <property type="entry name" value="STARCH-BINDING DOMAIN-CONTAINING PROTEIN 1"/>
    <property type="match status" value="1"/>
</dbReference>
<feature type="region of interest" description="Disordered" evidence="1">
    <location>
        <begin position="315"/>
        <end position="341"/>
    </location>
</feature>
<reference evidence="3 4" key="1">
    <citation type="submission" date="2024-02" db="EMBL/GenBank/DDBJ databases">
        <title>High-quality chromosome-scale genome assembly of Pensacola bahiagrass (Paspalum notatum Flugge var. saurae).</title>
        <authorList>
            <person name="Vega J.M."/>
            <person name="Podio M."/>
            <person name="Orjuela J."/>
            <person name="Siena L.A."/>
            <person name="Pessino S.C."/>
            <person name="Combes M.C."/>
            <person name="Mariac C."/>
            <person name="Albertini E."/>
            <person name="Pupilli F."/>
            <person name="Ortiz J.P.A."/>
            <person name="Leblanc O."/>
        </authorList>
    </citation>
    <scope>NUCLEOTIDE SEQUENCE [LARGE SCALE GENOMIC DNA]</scope>
    <source>
        <strain evidence="3">R1</strain>
        <tissue evidence="3">Leaf</tissue>
    </source>
</reference>
<dbReference type="CDD" id="cd05467">
    <property type="entry name" value="CBM20"/>
    <property type="match status" value="1"/>
</dbReference>
<name>A0AAQ3WNH6_PASNO</name>
<dbReference type="FunFam" id="2.60.40.10:FF:000552">
    <property type="entry name" value="Related to glucoamylase"/>
    <property type="match status" value="1"/>
</dbReference>
<dbReference type="EMBL" id="CP144748">
    <property type="protein sequence ID" value="WVZ68113.1"/>
    <property type="molecule type" value="Genomic_DNA"/>
</dbReference>
<dbReference type="Gene3D" id="2.60.40.10">
    <property type="entry name" value="Immunoglobulins"/>
    <property type="match status" value="1"/>
</dbReference>
<dbReference type="PROSITE" id="PS51166">
    <property type="entry name" value="CBM20"/>
    <property type="match status" value="1"/>
</dbReference>
<dbReference type="InterPro" id="IPR013784">
    <property type="entry name" value="Carb-bd-like_fold"/>
</dbReference>
<organism evidence="3 4">
    <name type="scientific">Paspalum notatum var. saurae</name>
    <dbReference type="NCBI Taxonomy" id="547442"/>
    <lineage>
        <taxon>Eukaryota</taxon>
        <taxon>Viridiplantae</taxon>
        <taxon>Streptophyta</taxon>
        <taxon>Embryophyta</taxon>
        <taxon>Tracheophyta</taxon>
        <taxon>Spermatophyta</taxon>
        <taxon>Magnoliopsida</taxon>
        <taxon>Liliopsida</taxon>
        <taxon>Poales</taxon>
        <taxon>Poaceae</taxon>
        <taxon>PACMAD clade</taxon>
        <taxon>Panicoideae</taxon>
        <taxon>Andropogonodae</taxon>
        <taxon>Paspaleae</taxon>
        <taxon>Paspalinae</taxon>
        <taxon>Paspalum</taxon>
    </lineage>
</organism>